<feature type="compositionally biased region" description="Basic and acidic residues" evidence="1">
    <location>
        <begin position="1"/>
        <end position="14"/>
    </location>
</feature>
<reference evidence="2" key="1">
    <citation type="submission" date="2022-07" db="EMBL/GenBank/DDBJ databases">
        <title>Evaluation of T. orientalis genome assembly methods using nanopore sequencing and analysis of variation between genomes.</title>
        <authorList>
            <person name="Yam J."/>
            <person name="Micallef M.L."/>
            <person name="Liu M."/>
            <person name="Djordjevic S.P."/>
            <person name="Bogema D.R."/>
            <person name="Jenkins C."/>
        </authorList>
    </citation>
    <scope>NUCLEOTIDE SEQUENCE</scope>
    <source>
        <strain evidence="2">Fish Creek</strain>
    </source>
</reference>
<accession>A0A976QRY0</accession>
<protein>
    <submittedName>
        <fullName evidence="2">Uncharacterized protein</fullName>
    </submittedName>
</protein>
<dbReference type="OrthoDB" id="10267919at2759"/>
<evidence type="ECO:0000313" key="2">
    <source>
        <dbReference type="EMBL" id="UKJ89895.1"/>
    </source>
</evidence>
<sequence>MRECGSKNTVEKNESSIIKANKNKMETKSKDSKKSKITSSEKKGSIVQDLKNSGVISKDLWNYSTKITKVDTNKTEEPTITKQKYKNITSKLNLPTKSCTSIKKESVTKKKVEPQEKKISTKEKSKNKEQIKESPIKNDKKIKEPIYISYSLNGFIKLKSTRDIVICDKYYQESIETTDDFCCECQCCRNEEIQDENQCGCFPSNMKGVEGYGNRSICT</sequence>
<gene>
    <name evidence="2" type="ORF">MACJ_003149</name>
</gene>
<evidence type="ECO:0000313" key="3">
    <source>
        <dbReference type="Proteomes" id="UP000244803"/>
    </source>
</evidence>
<dbReference type="AlphaFoldDB" id="A0A976QRY0"/>
<dbReference type="Proteomes" id="UP000244803">
    <property type="component" value="Chromosome 4"/>
</dbReference>
<organism evidence="2 3">
    <name type="scientific">Theileria orientalis</name>
    <dbReference type="NCBI Taxonomy" id="68886"/>
    <lineage>
        <taxon>Eukaryota</taxon>
        <taxon>Sar</taxon>
        <taxon>Alveolata</taxon>
        <taxon>Apicomplexa</taxon>
        <taxon>Aconoidasida</taxon>
        <taxon>Piroplasmida</taxon>
        <taxon>Theileriidae</taxon>
        <taxon>Theileria</taxon>
    </lineage>
</organism>
<proteinExistence type="predicted"/>
<feature type="compositionally biased region" description="Basic and acidic residues" evidence="1">
    <location>
        <begin position="23"/>
        <end position="44"/>
    </location>
</feature>
<dbReference type="EMBL" id="CP056067">
    <property type="protein sequence ID" value="UKJ89895.1"/>
    <property type="molecule type" value="Genomic_DNA"/>
</dbReference>
<name>A0A976QRY0_THEOR</name>
<feature type="region of interest" description="Disordered" evidence="1">
    <location>
        <begin position="110"/>
        <end position="135"/>
    </location>
</feature>
<evidence type="ECO:0000256" key="1">
    <source>
        <dbReference type="SAM" id="MobiDB-lite"/>
    </source>
</evidence>
<feature type="region of interest" description="Disordered" evidence="1">
    <location>
        <begin position="1"/>
        <end position="46"/>
    </location>
</feature>